<dbReference type="EMBL" id="KV428168">
    <property type="protein sequence ID" value="KZT34715.1"/>
    <property type="molecule type" value="Genomic_DNA"/>
</dbReference>
<dbReference type="InterPro" id="IPR038718">
    <property type="entry name" value="SNF2-like_sf"/>
</dbReference>
<dbReference type="InterPro" id="IPR027417">
    <property type="entry name" value="P-loop_NTPase"/>
</dbReference>
<feature type="domain" description="Helicase C-terminal" evidence="6">
    <location>
        <begin position="944"/>
        <end position="1101"/>
    </location>
</feature>
<dbReference type="STRING" id="1314776.A0A165ZWQ4"/>
<dbReference type="GO" id="GO:0008094">
    <property type="term" value="F:ATP-dependent activity, acting on DNA"/>
    <property type="evidence" value="ECO:0007669"/>
    <property type="project" value="TreeGrafter"/>
</dbReference>
<feature type="region of interest" description="Disordered" evidence="4">
    <location>
        <begin position="571"/>
        <end position="600"/>
    </location>
</feature>
<sequence length="1169" mass="130904">MAFRRPGEPVGVGVLVAIPNDPSAITTTADWTSFDVELLRTCSSVPFIEDHFLDTFAALIRLGRIVATCKLCSSTALVIRIYLVPFGPLDLDIDHSKLFSKRAIRTFSTVLFKNLVISKESWEGITQPDGSFARDSVGEVSEEHFDSRGLADVFSDLTSWRLGSLEKAPEMVAETINSTLSCSSPTGMRSQLYKYQRETVAKMVELESDNRVAVNPLFLKLNSPETGRSFYLQPILLEVTMEPPLMAQGRGGILAEELGTGKTCMLLGLILATKGALSQPEESLLESRPILTPISHSLFHGEEYVKSRAQLRPPLALVDSSKSRLPTLVETILHNMRIMPRLHFTSACREELKRRNLWKPLLWNTPYYHHNDAWGLTGGERARSKGAKSGIRRVYLTTATLILVPSHLLIQWTSEINKHCDQEALSVLTVRTSGTLPSASILASSYDIVLMTHTRFASEVERNDLQKVASFATCRCRAPETPIRIPNCTCNSHPNVSPLLQIRWKRLVVDEGHIVANSSANLATLASVLSVESRWIVTGTPTTNLLGLNFGKEGKEDEELDEPSSDLLDLRLGPRAYPSDEAGEPSASTPSDVYDANTASQEEKWSSLHRVDLRKLASMMTHFLKLPQFSAEPKSFLSIVVEPLLRKSGNGFGSVTILKQVMEQFMIRHSVREIEAEVQLPPLQKRVVPLDLDMISQKTYNVLQSSIAVNAIDSERKDIDYLFHPSNSGALLRLMASISQTLFWHIDPNALKVDDALKNATSSLQRAIDRGMSSEDINLLHDSIYWLKSASSDTFWREVLCREEVPYQVTGLPEPVAQAWSHFSADGLSQNEDLRQYHYLRPDRLLRLRRSASLFSGSLENLIQDGQKAVEEDIAREHYLQELEKRKKNGKRKRDELEIEKNKAKVVQKVAEVTSPQRPVIPALGQRDETLLEQTSVSRPISSKLNWILREVLAYPAEKFLIFSASPLTLAHVAEGLDVVGIPHLLFSSATHRKAREHLPTSFETSDRLRAFLMELKHGARGLNLTSASRVIFCEPVWHADVESQAIKRVHRIGQTKPVIVQTLAIRSSFEEVMVTRDRSGHAQGHSTKALTDEPGMRAFIKNPRFLEKQDVFATDELCPLMSKSPTEWSDGVVIKDEENEVGADILAEPPRKKRTAVVRFAEEKEQLR</sequence>
<dbReference type="PROSITE" id="PS51192">
    <property type="entry name" value="HELICASE_ATP_BIND_1"/>
    <property type="match status" value="1"/>
</dbReference>
<evidence type="ECO:0000259" key="6">
    <source>
        <dbReference type="PROSITE" id="PS51194"/>
    </source>
</evidence>
<gene>
    <name evidence="7" type="ORF">SISSUDRAFT_1052406</name>
</gene>
<dbReference type="Pfam" id="PF00271">
    <property type="entry name" value="Helicase_C"/>
    <property type="match status" value="1"/>
</dbReference>
<evidence type="ECO:0008006" key="9">
    <source>
        <dbReference type="Google" id="ProtNLM"/>
    </source>
</evidence>
<evidence type="ECO:0000256" key="2">
    <source>
        <dbReference type="ARBA" id="ARBA00022801"/>
    </source>
</evidence>
<dbReference type="InterPro" id="IPR001650">
    <property type="entry name" value="Helicase_C-like"/>
</dbReference>
<dbReference type="InterPro" id="IPR050628">
    <property type="entry name" value="SNF2_RAD54_helicase_TF"/>
</dbReference>
<dbReference type="SUPFAM" id="SSF52540">
    <property type="entry name" value="P-loop containing nucleoside triphosphate hydrolases"/>
    <property type="match status" value="2"/>
</dbReference>
<keyword evidence="1" id="KW-0547">Nucleotide-binding</keyword>
<dbReference type="InterPro" id="IPR014001">
    <property type="entry name" value="Helicase_ATP-bd"/>
</dbReference>
<evidence type="ECO:0000259" key="5">
    <source>
        <dbReference type="PROSITE" id="PS51192"/>
    </source>
</evidence>
<evidence type="ECO:0000313" key="8">
    <source>
        <dbReference type="Proteomes" id="UP000076798"/>
    </source>
</evidence>
<accession>A0A165ZWQ4</accession>
<organism evidence="7 8">
    <name type="scientific">Sistotremastrum suecicum HHB10207 ss-3</name>
    <dbReference type="NCBI Taxonomy" id="1314776"/>
    <lineage>
        <taxon>Eukaryota</taxon>
        <taxon>Fungi</taxon>
        <taxon>Dikarya</taxon>
        <taxon>Basidiomycota</taxon>
        <taxon>Agaricomycotina</taxon>
        <taxon>Agaricomycetes</taxon>
        <taxon>Sistotremastrales</taxon>
        <taxon>Sistotremastraceae</taxon>
        <taxon>Sistotremastrum</taxon>
    </lineage>
</organism>
<keyword evidence="2" id="KW-0378">Hydrolase</keyword>
<dbReference type="Gene3D" id="3.40.50.300">
    <property type="entry name" value="P-loop containing nucleotide triphosphate hydrolases"/>
    <property type="match status" value="1"/>
</dbReference>
<dbReference type="PANTHER" id="PTHR45626:SF51">
    <property type="entry name" value="SNF2-RELATED DOMAIN-CONTAINING PROTEIN"/>
    <property type="match status" value="1"/>
</dbReference>
<proteinExistence type="predicted"/>
<evidence type="ECO:0000256" key="3">
    <source>
        <dbReference type="ARBA" id="ARBA00022840"/>
    </source>
</evidence>
<evidence type="ECO:0000256" key="4">
    <source>
        <dbReference type="SAM" id="MobiDB-lite"/>
    </source>
</evidence>
<evidence type="ECO:0000256" key="1">
    <source>
        <dbReference type="ARBA" id="ARBA00022741"/>
    </source>
</evidence>
<keyword evidence="8" id="KW-1185">Reference proteome</keyword>
<dbReference type="PROSITE" id="PS51194">
    <property type="entry name" value="HELICASE_CTER"/>
    <property type="match status" value="1"/>
</dbReference>
<dbReference type="GO" id="GO:0016787">
    <property type="term" value="F:hydrolase activity"/>
    <property type="evidence" value="ECO:0007669"/>
    <property type="project" value="UniProtKB-KW"/>
</dbReference>
<name>A0A165ZWQ4_9AGAM</name>
<dbReference type="SMART" id="SM00487">
    <property type="entry name" value="DEXDc"/>
    <property type="match status" value="1"/>
</dbReference>
<dbReference type="Proteomes" id="UP000076798">
    <property type="component" value="Unassembled WGS sequence"/>
</dbReference>
<feature type="domain" description="Helicase ATP-binding" evidence="5">
    <location>
        <begin position="400"/>
        <end position="559"/>
    </location>
</feature>
<dbReference type="Pfam" id="PF00176">
    <property type="entry name" value="SNF2-rel_dom"/>
    <property type="match status" value="1"/>
</dbReference>
<dbReference type="PANTHER" id="PTHR45626">
    <property type="entry name" value="TRANSCRIPTION TERMINATION FACTOR 2-RELATED"/>
    <property type="match status" value="1"/>
</dbReference>
<reference evidence="7 8" key="1">
    <citation type="journal article" date="2016" name="Mol. Biol. Evol.">
        <title>Comparative Genomics of Early-Diverging Mushroom-Forming Fungi Provides Insights into the Origins of Lignocellulose Decay Capabilities.</title>
        <authorList>
            <person name="Nagy L.G."/>
            <person name="Riley R."/>
            <person name="Tritt A."/>
            <person name="Adam C."/>
            <person name="Daum C."/>
            <person name="Floudas D."/>
            <person name="Sun H."/>
            <person name="Yadav J.S."/>
            <person name="Pangilinan J."/>
            <person name="Larsson K.H."/>
            <person name="Matsuura K."/>
            <person name="Barry K."/>
            <person name="Labutti K."/>
            <person name="Kuo R."/>
            <person name="Ohm R.A."/>
            <person name="Bhattacharya S.S."/>
            <person name="Shirouzu T."/>
            <person name="Yoshinaga Y."/>
            <person name="Martin F.M."/>
            <person name="Grigoriev I.V."/>
            <person name="Hibbett D.S."/>
        </authorList>
    </citation>
    <scope>NUCLEOTIDE SEQUENCE [LARGE SCALE GENOMIC DNA]</scope>
    <source>
        <strain evidence="7 8">HHB10207 ss-3</strain>
    </source>
</reference>
<dbReference type="SMART" id="SM00490">
    <property type="entry name" value="HELICc"/>
    <property type="match status" value="1"/>
</dbReference>
<dbReference type="GO" id="GO:0005524">
    <property type="term" value="F:ATP binding"/>
    <property type="evidence" value="ECO:0007669"/>
    <property type="project" value="UniProtKB-KW"/>
</dbReference>
<dbReference type="Gene3D" id="3.40.50.10810">
    <property type="entry name" value="Tandem AAA-ATPase domain"/>
    <property type="match status" value="1"/>
</dbReference>
<dbReference type="OrthoDB" id="2801544at2759"/>
<protein>
    <recommendedName>
        <fullName evidence="9">P-loop containing nucleoside triphosphate hydrolase protein</fullName>
    </recommendedName>
</protein>
<dbReference type="GO" id="GO:0005634">
    <property type="term" value="C:nucleus"/>
    <property type="evidence" value="ECO:0007669"/>
    <property type="project" value="TreeGrafter"/>
</dbReference>
<evidence type="ECO:0000313" key="7">
    <source>
        <dbReference type="EMBL" id="KZT34715.1"/>
    </source>
</evidence>
<keyword evidence="3" id="KW-0067">ATP-binding</keyword>
<dbReference type="InterPro" id="IPR049730">
    <property type="entry name" value="SNF2/RAD54-like_C"/>
</dbReference>
<dbReference type="CDD" id="cd18793">
    <property type="entry name" value="SF2_C_SNF"/>
    <property type="match status" value="1"/>
</dbReference>
<dbReference type="GO" id="GO:0006281">
    <property type="term" value="P:DNA repair"/>
    <property type="evidence" value="ECO:0007669"/>
    <property type="project" value="TreeGrafter"/>
</dbReference>
<dbReference type="InterPro" id="IPR000330">
    <property type="entry name" value="SNF2_N"/>
</dbReference>
<dbReference type="AlphaFoldDB" id="A0A165ZWQ4"/>